<keyword evidence="13 14" id="KW-0539">Nucleus</keyword>
<organism evidence="17 18">
    <name type="scientific">Triparma strigata</name>
    <dbReference type="NCBI Taxonomy" id="1606541"/>
    <lineage>
        <taxon>Eukaryota</taxon>
        <taxon>Sar</taxon>
        <taxon>Stramenopiles</taxon>
        <taxon>Ochrophyta</taxon>
        <taxon>Bolidophyceae</taxon>
        <taxon>Parmales</taxon>
        <taxon>Triparmaceae</taxon>
        <taxon>Triparma</taxon>
    </lineage>
</organism>
<dbReference type="PROSITE" id="PS50330">
    <property type="entry name" value="UIM"/>
    <property type="match status" value="1"/>
</dbReference>
<keyword evidence="7" id="KW-0255">Endonuclease</keyword>
<dbReference type="InterPro" id="IPR001044">
    <property type="entry name" value="XPG/Rad2_eukaryotes"/>
</dbReference>
<evidence type="ECO:0000256" key="9">
    <source>
        <dbReference type="ARBA" id="ARBA00022801"/>
    </source>
</evidence>
<evidence type="ECO:0000256" key="10">
    <source>
        <dbReference type="ARBA" id="ARBA00022842"/>
    </source>
</evidence>
<dbReference type="SMART" id="SM00398">
    <property type="entry name" value="HMG"/>
    <property type="match status" value="1"/>
</dbReference>
<keyword evidence="11" id="KW-0496">Mitochondrion</keyword>
<dbReference type="GO" id="GO:0046872">
    <property type="term" value="F:metal ion binding"/>
    <property type="evidence" value="ECO:0007669"/>
    <property type="project" value="UniProtKB-KW"/>
</dbReference>
<dbReference type="InterPro" id="IPR006084">
    <property type="entry name" value="XPG/Rad2"/>
</dbReference>
<feature type="compositionally biased region" description="Low complexity" evidence="15">
    <location>
        <begin position="446"/>
        <end position="457"/>
    </location>
</feature>
<dbReference type="EMBL" id="BRXY01000275">
    <property type="protein sequence ID" value="GMH82866.1"/>
    <property type="molecule type" value="Genomic_DNA"/>
</dbReference>
<dbReference type="InterPro" id="IPR029060">
    <property type="entry name" value="PIN-like_dom_sf"/>
</dbReference>
<comment type="caution">
    <text evidence="17">The sequence shown here is derived from an EMBL/GenBank/DDBJ whole genome shotgun (WGS) entry which is preliminary data.</text>
</comment>
<dbReference type="CDD" id="cd00084">
    <property type="entry name" value="HMG-box_SF"/>
    <property type="match status" value="1"/>
</dbReference>
<feature type="compositionally biased region" description="Acidic residues" evidence="15">
    <location>
        <begin position="992"/>
        <end position="1003"/>
    </location>
</feature>
<dbReference type="CDD" id="cd09904">
    <property type="entry name" value="H3TH_XPG"/>
    <property type="match status" value="1"/>
</dbReference>
<dbReference type="GO" id="GO:0003697">
    <property type="term" value="F:single-stranded DNA binding"/>
    <property type="evidence" value="ECO:0007669"/>
    <property type="project" value="InterPro"/>
</dbReference>
<dbReference type="Pfam" id="PF00752">
    <property type="entry name" value="XPG_N"/>
    <property type="match status" value="1"/>
</dbReference>
<feature type="compositionally biased region" description="Basic and acidic residues" evidence="15">
    <location>
        <begin position="356"/>
        <end position="366"/>
    </location>
</feature>
<name>A0A9W7B1X4_9STRA</name>
<dbReference type="InterPro" id="IPR003903">
    <property type="entry name" value="UIM_dom"/>
</dbReference>
<keyword evidence="5" id="KW-0540">Nuclease</keyword>
<dbReference type="Gene3D" id="1.10.30.10">
    <property type="entry name" value="High mobility group box domain"/>
    <property type="match status" value="1"/>
</dbReference>
<feature type="region of interest" description="Disordered" evidence="15">
    <location>
        <begin position="991"/>
        <end position="1023"/>
    </location>
</feature>
<dbReference type="OrthoDB" id="31113at2759"/>
<evidence type="ECO:0000256" key="15">
    <source>
        <dbReference type="SAM" id="MobiDB-lite"/>
    </source>
</evidence>
<comment type="similarity">
    <text evidence="3">Belongs to the XPG/RAD2 endonuclease family. XPG subfamily.</text>
</comment>
<dbReference type="InterPro" id="IPR006086">
    <property type="entry name" value="XPG-I_dom"/>
</dbReference>
<feature type="compositionally biased region" description="Polar residues" evidence="15">
    <location>
        <begin position="669"/>
        <end position="678"/>
    </location>
</feature>
<dbReference type="PRINTS" id="PR00853">
    <property type="entry name" value="XPGRADSUPER"/>
</dbReference>
<evidence type="ECO:0000256" key="3">
    <source>
        <dbReference type="ARBA" id="ARBA00005283"/>
    </source>
</evidence>
<feature type="domain" description="HMG box" evidence="16">
    <location>
        <begin position="1018"/>
        <end position="1077"/>
    </location>
</feature>
<dbReference type="GO" id="GO:0004520">
    <property type="term" value="F:DNA endonuclease activity"/>
    <property type="evidence" value="ECO:0007669"/>
    <property type="project" value="TreeGrafter"/>
</dbReference>
<proteinExistence type="inferred from homology"/>
<dbReference type="Proteomes" id="UP001165085">
    <property type="component" value="Unassembled WGS sequence"/>
</dbReference>
<feature type="compositionally biased region" description="Acidic residues" evidence="15">
    <location>
        <begin position="145"/>
        <end position="159"/>
    </location>
</feature>
<dbReference type="CDD" id="cd09868">
    <property type="entry name" value="PIN_XPG_RAD2"/>
    <property type="match status" value="2"/>
</dbReference>
<gene>
    <name evidence="17" type="ORF">TrST_g8978</name>
</gene>
<evidence type="ECO:0000256" key="11">
    <source>
        <dbReference type="ARBA" id="ARBA00023128"/>
    </source>
</evidence>
<evidence type="ECO:0000313" key="17">
    <source>
        <dbReference type="EMBL" id="GMH82866.1"/>
    </source>
</evidence>
<keyword evidence="9" id="KW-0378">Hydrolase</keyword>
<evidence type="ECO:0000256" key="12">
    <source>
        <dbReference type="ARBA" id="ARBA00023204"/>
    </source>
</evidence>
<feature type="compositionally biased region" description="Acidic residues" evidence="15">
    <location>
        <begin position="601"/>
        <end position="611"/>
    </location>
</feature>
<keyword evidence="4" id="KW-0597">Phosphoprotein</keyword>
<evidence type="ECO:0000256" key="7">
    <source>
        <dbReference type="ARBA" id="ARBA00022759"/>
    </source>
</evidence>
<sequence length="1137" mass="126634">MGVHNLWALLLPISRRVSIETLTNKVLAVDASIWLVQFVKAMRDSEGNMNRNAHLLGTLRRILKLLFHHIQPIFVFDGSTPAIKLQELRARRDRREKQDVSVKRTAKRLLVAKLKEGRLLEEEKRRSSANANNNDKGAFASGFVDGDDGDDGGEVDGEKEETSKITENITEKKDKPSVLNVDDDMEDVFDNDSNSDEEVNWEDSDTEPPPQWDTQIPTSSLDMSVLPSLPPSLRSDVISKAKAAARVRSRKEYMPVAADPGMYSEVQLRNFLRSSRFNKSVEKLAKEEVNELEGSKIEGSIVASDASKRIVVKNLQPGIEWGENGSSGSDTDDEEPEEEKLQKEEEEKDDEAILEDWARTTAEKASEFSVDDCGVLNDDYYTGSTFDDKDKEGEDKSDDGQDALARVLKKTRQESSVLSVASSEDSVDESPSVEELRQNVLPSSPPSSVDESSGSDDNISWEIDSLIPQPSSPTVISDVTPSNVNHISAPQATAFAEAAADAGRLTSWAGRAVKRAIKQHIDEVTGGRRKEEVEVEEEVEEDIMRAIEISKAEEREVEKAIELSREGGGEEDREVEKAIELSREEREVERAIEISRKELDDKDDDDDDEIEVIQPLPPPPTATSAAATTTTTAAAAAAATTTTTSSVTTTTTTTTNSTSTKIKPRKSANPENASTTDTTSEDRLRQEELVRLAAERGALQSQLNRHQRDTDNVTDEMRDEVIELLQLFGLPYVIAPAEAESQCVELERNGLVDGIITEDSDVFVFGGQAVYRNIFDERKYVEVYLGSDAKNELGLERNHFVALAMLLGGDYTQGVRGVGIVNGMEILSAFPVDEDPTEGLKKFKTWLDGFDPLDMLKGTDVSNMMTEERRFHQKHKSARNRWDAPPNFPAKEAVHAYMRPVVDTSARPFQWGYPDVNAIEILCANKLGWTLEECDRQLKPVIEKMNETSRQTRMENFFTTYEDRDLGGVVKSKRLRSVLKRKVGAVAGVCRDDEENGGEDGGEDGGRKKKRKETKTKKPRAKTAYTLFGMSERKKVAREFPDLKFGEITKEVAKRWKAMHDRSVWVEMARKEKEKWQGGNDGEVEDVVEVPIDGKGGDEDEDGESDGYFSVADDDDDDDEDDCDDGDGDDDNNNDNE</sequence>
<dbReference type="PROSITE" id="PS00842">
    <property type="entry name" value="XPG_2"/>
    <property type="match status" value="1"/>
</dbReference>
<feature type="region of interest" description="Disordered" evidence="15">
    <location>
        <begin position="1072"/>
        <end position="1137"/>
    </location>
</feature>
<dbReference type="GO" id="GO:0005634">
    <property type="term" value="C:nucleus"/>
    <property type="evidence" value="ECO:0007669"/>
    <property type="project" value="UniProtKB-SubCell"/>
</dbReference>
<reference evidence="18" key="1">
    <citation type="journal article" date="2023" name="Commun. Biol.">
        <title>Genome analysis of Parmales, the sister group of diatoms, reveals the evolutionary specialization of diatoms from phago-mixotrophs to photoautotrophs.</title>
        <authorList>
            <person name="Ban H."/>
            <person name="Sato S."/>
            <person name="Yoshikawa S."/>
            <person name="Yamada K."/>
            <person name="Nakamura Y."/>
            <person name="Ichinomiya M."/>
            <person name="Sato N."/>
            <person name="Blanc-Mathieu R."/>
            <person name="Endo H."/>
            <person name="Kuwata A."/>
            <person name="Ogata H."/>
        </authorList>
    </citation>
    <scope>NUCLEOTIDE SEQUENCE [LARGE SCALE GENOMIC DNA]</scope>
    <source>
        <strain evidence="18">NIES 3701</strain>
    </source>
</reference>
<keyword evidence="14" id="KW-0238">DNA-binding</keyword>
<dbReference type="GO" id="GO:0016788">
    <property type="term" value="F:hydrolase activity, acting on ester bonds"/>
    <property type="evidence" value="ECO:0007669"/>
    <property type="project" value="InterPro"/>
</dbReference>
<dbReference type="InterPro" id="IPR006085">
    <property type="entry name" value="XPG_DNA_repair_N"/>
</dbReference>
<feature type="compositionally biased region" description="Basic residues" evidence="15">
    <location>
        <begin position="1007"/>
        <end position="1021"/>
    </location>
</feature>
<evidence type="ECO:0000256" key="6">
    <source>
        <dbReference type="ARBA" id="ARBA00022723"/>
    </source>
</evidence>
<dbReference type="PANTHER" id="PTHR16171">
    <property type="entry name" value="DNA REPAIR PROTEIN COMPLEMENTING XP-G CELLS-RELATED"/>
    <property type="match status" value="1"/>
</dbReference>
<dbReference type="SUPFAM" id="SSF47095">
    <property type="entry name" value="HMG-box"/>
    <property type="match status" value="1"/>
</dbReference>
<keyword evidence="8" id="KW-0227">DNA damage</keyword>
<evidence type="ECO:0000256" key="14">
    <source>
        <dbReference type="PROSITE-ProRule" id="PRU00267"/>
    </source>
</evidence>
<feature type="compositionally biased region" description="Basic and acidic residues" evidence="15">
    <location>
        <begin position="554"/>
        <end position="600"/>
    </location>
</feature>
<dbReference type="Pfam" id="PF00867">
    <property type="entry name" value="XPG_I"/>
    <property type="match status" value="1"/>
</dbReference>
<evidence type="ECO:0000313" key="18">
    <source>
        <dbReference type="Proteomes" id="UP001165085"/>
    </source>
</evidence>
<protein>
    <recommendedName>
        <fullName evidence="16">HMG box domain-containing protein</fullName>
    </recommendedName>
</protein>
<feature type="region of interest" description="Disordered" evidence="15">
    <location>
        <begin position="554"/>
        <end position="684"/>
    </location>
</feature>
<dbReference type="AlphaFoldDB" id="A0A9W7B1X4"/>
<dbReference type="PANTHER" id="PTHR16171:SF7">
    <property type="entry name" value="DNA REPAIR PROTEIN RAD2"/>
    <property type="match status" value="1"/>
</dbReference>
<dbReference type="InterPro" id="IPR036910">
    <property type="entry name" value="HMG_box_dom_sf"/>
</dbReference>
<comment type="cofactor">
    <cofactor evidence="1">
        <name>Mg(2+)</name>
        <dbReference type="ChEBI" id="CHEBI:18420"/>
    </cofactor>
</comment>
<dbReference type="Gene3D" id="3.40.50.1010">
    <property type="entry name" value="5'-nuclease"/>
    <property type="match status" value="2"/>
</dbReference>
<keyword evidence="12" id="KW-0234">DNA repair</keyword>
<evidence type="ECO:0000256" key="8">
    <source>
        <dbReference type="ARBA" id="ARBA00022763"/>
    </source>
</evidence>
<comment type="subcellular location">
    <subcellularLocation>
        <location evidence="2">Nucleus</location>
    </subcellularLocation>
</comment>
<dbReference type="PROSITE" id="PS50118">
    <property type="entry name" value="HMG_BOX_2"/>
    <property type="match status" value="1"/>
</dbReference>
<dbReference type="PRINTS" id="PR00066">
    <property type="entry name" value="XRODRMPGMNTG"/>
</dbReference>
<evidence type="ECO:0000256" key="4">
    <source>
        <dbReference type="ARBA" id="ARBA00022553"/>
    </source>
</evidence>
<evidence type="ECO:0000256" key="13">
    <source>
        <dbReference type="ARBA" id="ARBA00023242"/>
    </source>
</evidence>
<feature type="DNA-binding region" description="HMG box" evidence="14">
    <location>
        <begin position="1018"/>
        <end position="1077"/>
    </location>
</feature>
<dbReference type="SUPFAM" id="SSF47807">
    <property type="entry name" value="5' to 3' exonuclease, C-terminal subdomain"/>
    <property type="match status" value="1"/>
</dbReference>
<evidence type="ECO:0000256" key="5">
    <source>
        <dbReference type="ARBA" id="ARBA00022722"/>
    </source>
</evidence>
<feature type="compositionally biased region" description="Low complexity" evidence="15">
    <location>
        <begin position="622"/>
        <end position="660"/>
    </location>
</feature>
<dbReference type="InterPro" id="IPR036279">
    <property type="entry name" value="5-3_exonuclease_C_sf"/>
</dbReference>
<keyword evidence="6" id="KW-0479">Metal-binding</keyword>
<evidence type="ECO:0000256" key="1">
    <source>
        <dbReference type="ARBA" id="ARBA00001946"/>
    </source>
</evidence>
<dbReference type="SMART" id="SM00485">
    <property type="entry name" value="XPGN"/>
    <property type="match status" value="1"/>
</dbReference>
<dbReference type="SUPFAM" id="SSF88723">
    <property type="entry name" value="PIN domain-like"/>
    <property type="match status" value="1"/>
</dbReference>
<dbReference type="InterPro" id="IPR008918">
    <property type="entry name" value="HhH2"/>
</dbReference>
<keyword evidence="10" id="KW-0460">Magnesium</keyword>
<dbReference type="InterPro" id="IPR019974">
    <property type="entry name" value="XPG_CS"/>
</dbReference>
<dbReference type="SMART" id="SM00484">
    <property type="entry name" value="XPGI"/>
    <property type="match status" value="1"/>
</dbReference>
<feature type="compositionally biased region" description="Low complexity" evidence="15">
    <location>
        <begin position="414"/>
        <end position="424"/>
    </location>
</feature>
<feature type="region of interest" description="Disordered" evidence="15">
    <location>
        <begin position="315"/>
        <end position="475"/>
    </location>
</feature>
<dbReference type="SMART" id="SM00279">
    <property type="entry name" value="HhH2"/>
    <property type="match status" value="1"/>
</dbReference>
<accession>A0A9W7B1X4</accession>
<feature type="compositionally biased region" description="Acidic residues" evidence="15">
    <location>
        <begin position="181"/>
        <end position="206"/>
    </location>
</feature>
<dbReference type="Pfam" id="PF00505">
    <property type="entry name" value="HMG_box"/>
    <property type="match status" value="1"/>
</dbReference>
<dbReference type="InterPro" id="IPR009071">
    <property type="entry name" value="HMG_box_dom"/>
</dbReference>
<keyword evidence="18" id="KW-1185">Reference proteome</keyword>
<dbReference type="GO" id="GO:0006289">
    <property type="term" value="P:nucleotide-excision repair"/>
    <property type="evidence" value="ECO:0007669"/>
    <property type="project" value="InterPro"/>
</dbReference>
<feature type="compositionally biased region" description="Basic and acidic residues" evidence="15">
    <location>
        <begin position="160"/>
        <end position="176"/>
    </location>
</feature>
<evidence type="ECO:0000259" key="16">
    <source>
        <dbReference type="PROSITE" id="PS50118"/>
    </source>
</evidence>
<feature type="region of interest" description="Disordered" evidence="15">
    <location>
        <begin position="121"/>
        <end position="212"/>
    </location>
</feature>
<evidence type="ECO:0000256" key="2">
    <source>
        <dbReference type="ARBA" id="ARBA00004123"/>
    </source>
</evidence>
<dbReference type="Gene3D" id="1.10.150.20">
    <property type="entry name" value="5' to 3' exonuclease, C-terminal subdomain"/>
    <property type="match status" value="1"/>
</dbReference>
<feature type="compositionally biased region" description="Acidic residues" evidence="15">
    <location>
        <begin position="1112"/>
        <end position="1137"/>
    </location>
</feature>